<keyword evidence="2" id="KW-1185">Reference proteome</keyword>
<comment type="caution">
    <text evidence="1">The sequence shown here is derived from an EMBL/GenBank/DDBJ whole genome shotgun (WGS) entry which is preliminary data.</text>
</comment>
<evidence type="ECO:0000313" key="2">
    <source>
        <dbReference type="Proteomes" id="UP000708208"/>
    </source>
</evidence>
<sequence>MILQHCPNLIDMSFEDALINEYKPALCVDSEIIEHNNLEILEITTSLEKISKNEYWILDFLTRGVSLNNLKIFTFWKNLKRPGHRPTLESNEVMELFGTFQDDNIVANFIIKHRDTIKNLWIGGNGFKLFNSNLSPSNLESLRKIQLDSLTCTFNGESLSHQILLEQQRNLKKFILFSRFTVPKANTDAAGGFMTRVINCLSRNSQTLTEVIIYPKIVFENKDRQELLEDNFLENFTINCDIFSHCKSLENLAIGLLCFENLDGNAEGWPTILGTRILNMHRVPSNLRELQIFVEDYDKKDLHLLGRS</sequence>
<dbReference type="Proteomes" id="UP000708208">
    <property type="component" value="Unassembled WGS sequence"/>
</dbReference>
<proteinExistence type="predicted"/>
<evidence type="ECO:0000313" key="1">
    <source>
        <dbReference type="EMBL" id="CAG7834243.1"/>
    </source>
</evidence>
<dbReference type="AlphaFoldDB" id="A0A8J2LFF0"/>
<organism evidence="1 2">
    <name type="scientific">Allacma fusca</name>
    <dbReference type="NCBI Taxonomy" id="39272"/>
    <lineage>
        <taxon>Eukaryota</taxon>
        <taxon>Metazoa</taxon>
        <taxon>Ecdysozoa</taxon>
        <taxon>Arthropoda</taxon>
        <taxon>Hexapoda</taxon>
        <taxon>Collembola</taxon>
        <taxon>Symphypleona</taxon>
        <taxon>Sminthuridae</taxon>
        <taxon>Allacma</taxon>
    </lineage>
</organism>
<reference evidence="1" key="1">
    <citation type="submission" date="2021-06" db="EMBL/GenBank/DDBJ databases">
        <authorList>
            <person name="Hodson N. C."/>
            <person name="Mongue J. A."/>
            <person name="Jaron S. K."/>
        </authorList>
    </citation>
    <scope>NUCLEOTIDE SEQUENCE</scope>
</reference>
<name>A0A8J2LFF0_9HEXA</name>
<dbReference type="EMBL" id="CAJVCH010570172">
    <property type="protein sequence ID" value="CAG7834243.1"/>
    <property type="molecule type" value="Genomic_DNA"/>
</dbReference>
<protein>
    <submittedName>
        <fullName evidence="1">Uncharacterized protein</fullName>
    </submittedName>
</protein>
<gene>
    <name evidence="1" type="ORF">AFUS01_LOCUS43770</name>
</gene>
<accession>A0A8J2LFF0</accession>